<dbReference type="AlphaFoldDB" id="A0A0P6XHA6"/>
<evidence type="ECO:0000259" key="1">
    <source>
        <dbReference type="SMART" id="SM00563"/>
    </source>
</evidence>
<proteinExistence type="predicted"/>
<evidence type="ECO:0000313" key="2">
    <source>
        <dbReference type="EMBL" id="KPL82601.1"/>
    </source>
</evidence>
<comment type="caution">
    <text evidence="2">The sequence shown here is derived from an EMBL/GenBank/DDBJ whole genome shotgun (WGS) entry which is preliminary data.</text>
</comment>
<dbReference type="Pfam" id="PF01553">
    <property type="entry name" value="Acyltransferase"/>
    <property type="match status" value="1"/>
</dbReference>
<protein>
    <recommendedName>
        <fullName evidence="1">Phospholipid/glycerol acyltransferase domain-containing protein</fullName>
    </recommendedName>
</protein>
<accession>A0A0P6XHA6</accession>
<dbReference type="GO" id="GO:0016746">
    <property type="term" value="F:acyltransferase activity"/>
    <property type="evidence" value="ECO:0007669"/>
    <property type="project" value="InterPro"/>
</dbReference>
<reference evidence="2 3" key="1">
    <citation type="submission" date="2015-07" db="EMBL/GenBank/DDBJ databases">
        <title>Whole genome sequence of Thermanaerothrix daxensis DSM 23592.</title>
        <authorList>
            <person name="Hemp J."/>
            <person name="Ward L.M."/>
            <person name="Pace L.A."/>
            <person name="Fischer W.W."/>
        </authorList>
    </citation>
    <scope>NUCLEOTIDE SEQUENCE [LARGE SCALE GENOMIC DNA]</scope>
    <source>
        <strain evidence="2 3">GNS-1</strain>
    </source>
</reference>
<gene>
    <name evidence="2" type="ORF">SE15_10835</name>
</gene>
<dbReference type="Proteomes" id="UP000050544">
    <property type="component" value="Unassembled WGS sequence"/>
</dbReference>
<dbReference type="SUPFAM" id="SSF69593">
    <property type="entry name" value="Glycerol-3-phosphate (1)-acyltransferase"/>
    <property type="match status" value="1"/>
</dbReference>
<dbReference type="InterPro" id="IPR002123">
    <property type="entry name" value="Plipid/glycerol_acylTrfase"/>
</dbReference>
<feature type="domain" description="Phospholipid/glycerol acyltransferase" evidence="1">
    <location>
        <begin position="93"/>
        <end position="213"/>
    </location>
</feature>
<keyword evidence="3" id="KW-1185">Reference proteome</keyword>
<organism evidence="2 3">
    <name type="scientific">Thermanaerothrix daxensis</name>
    <dbReference type="NCBI Taxonomy" id="869279"/>
    <lineage>
        <taxon>Bacteria</taxon>
        <taxon>Bacillati</taxon>
        <taxon>Chloroflexota</taxon>
        <taxon>Anaerolineae</taxon>
        <taxon>Anaerolineales</taxon>
        <taxon>Anaerolineaceae</taxon>
        <taxon>Thermanaerothrix</taxon>
    </lineage>
</organism>
<dbReference type="EMBL" id="LGKO01000005">
    <property type="protein sequence ID" value="KPL82601.1"/>
    <property type="molecule type" value="Genomic_DNA"/>
</dbReference>
<sequence>MRTDLSEVHEQTLTEINLEDVLEAIGVTRSGLLGRGLRKLLRSSARKFARQILTFDRRVAEIGLHHAASQFITIYVEEVRVVGDVRVPAQGPLLVLANHPGLSDALALFTALPREDLRILAAERPFLEALPAIRPYLISVPISEAARMPVLRQAIQHLRAGGALLNFPAGRIEPDPAVLPGAREAVGAWSESIGLFVRSVPQAVVMPIIVSGVLARAALHHPLTRLRRTPRERERLAATLWILYQLHRPGRWPVRVVVHFLPPLYAAQLAPLHDVSAITRAVITHIQAHFPLQE</sequence>
<evidence type="ECO:0000313" key="3">
    <source>
        <dbReference type="Proteomes" id="UP000050544"/>
    </source>
</evidence>
<dbReference type="STRING" id="869279.SE15_10835"/>
<name>A0A0P6XHA6_9CHLR</name>
<dbReference type="SMART" id="SM00563">
    <property type="entry name" value="PlsC"/>
    <property type="match status" value="1"/>
</dbReference>